<protein>
    <submittedName>
        <fullName evidence="2">Uncharacterized protein</fullName>
    </submittedName>
</protein>
<gene>
    <name evidence="2" type="ORF">GMOD_00004145</name>
</gene>
<dbReference type="EMBL" id="KE747814">
    <property type="protein sequence ID" value="RMZ68025.1"/>
    <property type="molecule type" value="Genomic_DNA"/>
</dbReference>
<name>A0A3M7M0K3_9PLEO</name>
<evidence type="ECO:0000256" key="1">
    <source>
        <dbReference type="SAM" id="MobiDB-lite"/>
    </source>
</evidence>
<keyword evidence="3" id="KW-1185">Reference proteome</keyword>
<sequence length="20" mass="2195">MVIAWRGSGKRVVGPGHQRC</sequence>
<dbReference type="Proteomes" id="UP000265663">
    <property type="component" value="Unassembled WGS sequence"/>
</dbReference>
<proteinExistence type="predicted"/>
<evidence type="ECO:0000313" key="3">
    <source>
        <dbReference type="Proteomes" id="UP000265663"/>
    </source>
</evidence>
<reference evidence="2 3" key="1">
    <citation type="journal article" date="2014" name="PLoS ONE">
        <title>De novo Genome Assembly of the Fungal Plant Pathogen Pyrenophora semeniperda.</title>
        <authorList>
            <person name="Soliai M.M."/>
            <person name="Meyer S.E."/>
            <person name="Udall J.A."/>
            <person name="Elzinga D.E."/>
            <person name="Hermansen R.A."/>
            <person name="Bodily P.M."/>
            <person name="Hart A.A."/>
            <person name="Coleman C.E."/>
        </authorList>
    </citation>
    <scope>NUCLEOTIDE SEQUENCE [LARGE SCALE GENOMIC DNA]</scope>
    <source>
        <strain evidence="2 3">CCB06</strain>
        <tissue evidence="2">Mycelium</tissue>
    </source>
</reference>
<evidence type="ECO:0000313" key="2">
    <source>
        <dbReference type="EMBL" id="RMZ68025.1"/>
    </source>
</evidence>
<organism evidence="2 3">
    <name type="scientific">Pyrenophora seminiperda CCB06</name>
    <dbReference type="NCBI Taxonomy" id="1302712"/>
    <lineage>
        <taxon>Eukaryota</taxon>
        <taxon>Fungi</taxon>
        <taxon>Dikarya</taxon>
        <taxon>Ascomycota</taxon>
        <taxon>Pezizomycotina</taxon>
        <taxon>Dothideomycetes</taxon>
        <taxon>Pleosporomycetidae</taxon>
        <taxon>Pleosporales</taxon>
        <taxon>Pleosporineae</taxon>
        <taxon>Pleosporaceae</taxon>
        <taxon>Pyrenophora</taxon>
    </lineage>
</organism>
<feature type="region of interest" description="Disordered" evidence="1">
    <location>
        <begin position="1"/>
        <end position="20"/>
    </location>
</feature>
<dbReference type="AlphaFoldDB" id="A0A3M7M0K3"/>
<accession>A0A3M7M0K3</accession>